<proteinExistence type="predicted"/>
<dbReference type="AlphaFoldDB" id="A0A2N9XYA8"/>
<dbReference type="RefSeq" id="WP_100137418.1">
    <property type="nucleotide sequence ID" value="NZ_MEIS01000097.1"/>
</dbReference>
<evidence type="ECO:0000313" key="2">
    <source>
        <dbReference type="Proteomes" id="UP000229434"/>
    </source>
</evidence>
<reference evidence="1 2" key="1">
    <citation type="journal article" date="2017" name="MBio">
        <title>Type VI secretion-mediated competition in the bee gut microbiome.</title>
        <authorList>
            <person name="Steele M.I."/>
            <person name="Kwong W.K."/>
            <person name="Powell J.E."/>
            <person name="Whiteley M."/>
            <person name="Moran N.A."/>
        </authorList>
    </citation>
    <scope>NUCLEOTIDE SEQUENCE [LARGE SCALE GENOMIC DNA]</scope>
    <source>
        <strain evidence="1 2">Nev3CBA3</strain>
    </source>
</reference>
<organism evidence="1 2">
    <name type="scientific">Snodgrassella alvi</name>
    <dbReference type="NCBI Taxonomy" id="1196083"/>
    <lineage>
        <taxon>Bacteria</taxon>
        <taxon>Pseudomonadati</taxon>
        <taxon>Pseudomonadota</taxon>
        <taxon>Betaproteobacteria</taxon>
        <taxon>Neisseriales</taxon>
        <taxon>Neisseriaceae</taxon>
        <taxon>Snodgrassella</taxon>
    </lineage>
</organism>
<sequence length="124" mass="14304">MKYYAKIISLNDDIEEEVVLSLGEKEICCFINSAPYALIEKNIYLVELSLSFLDEELISEADCKIMSFNRIDESFSYEIIGFLSGNQLITDGVIFQDDIFLEEFLFLDSKYVILKPDRISVSFL</sequence>
<comment type="caution">
    <text evidence="1">The sequence shown here is derived from an EMBL/GenBank/DDBJ whole genome shotgun (WGS) entry which is preliminary data.</text>
</comment>
<dbReference type="OrthoDB" id="5879783at2"/>
<dbReference type="InterPro" id="IPR016767">
    <property type="entry name" value="UCP019853"/>
</dbReference>
<dbReference type="EMBL" id="MEIS01000097">
    <property type="protein sequence ID" value="PIT55466.1"/>
    <property type="molecule type" value="Genomic_DNA"/>
</dbReference>
<gene>
    <name evidence="1" type="ORF">BHC49_06350</name>
</gene>
<dbReference type="PIRSF" id="PIRSF019853">
    <property type="entry name" value="UCP019853"/>
    <property type="match status" value="1"/>
</dbReference>
<evidence type="ECO:0000313" key="1">
    <source>
        <dbReference type="EMBL" id="PIT55466.1"/>
    </source>
</evidence>
<accession>A0A2N9XYA8</accession>
<protein>
    <submittedName>
        <fullName evidence="1">Uncharacterized protein</fullName>
    </submittedName>
</protein>
<dbReference type="Proteomes" id="UP000229434">
    <property type="component" value="Unassembled WGS sequence"/>
</dbReference>
<name>A0A2N9XYA8_9NEIS</name>